<evidence type="ECO:0000313" key="7">
    <source>
        <dbReference type="EMBL" id="SFE39667.1"/>
    </source>
</evidence>
<dbReference type="SUPFAM" id="SSF50129">
    <property type="entry name" value="GroES-like"/>
    <property type="match status" value="1"/>
</dbReference>
<dbReference type="InterPro" id="IPR020843">
    <property type="entry name" value="ER"/>
</dbReference>
<organism evidence="7 8">
    <name type="scientific">Blastococcus tunisiensis</name>
    <dbReference type="NCBI Taxonomy" id="1798228"/>
    <lineage>
        <taxon>Bacteria</taxon>
        <taxon>Bacillati</taxon>
        <taxon>Actinomycetota</taxon>
        <taxon>Actinomycetes</taxon>
        <taxon>Geodermatophilales</taxon>
        <taxon>Geodermatophilaceae</taxon>
        <taxon>Blastococcus</taxon>
    </lineage>
</organism>
<evidence type="ECO:0000256" key="1">
    <source>
        <dbReference type="ARBA" id="ARBA00001947"/>
    </source>
</evidence>
<dbReference type="InterPro" id="IPR013154">
    <property type="entry name" value="ADH-like_N"/>
</dbReference>
<comment type="similarity">
    <text evidence="5">Belongs to the zinc-containing alcohol dehydrogenase family.</text>
</comment>
<dbReference type="PROSITE" id="PS00059">
    <property type="entry name" value="ADH_ZINC"/>
    <property type="match status" value="1"/>
</dbReference>
<evidence type="ECO:0000259" key="6">
    <source>
        <dbReference type="SMART" id="SM00829"/>
    </source>
</evidence>
<proteinExistence type="inferred from homology"/>
<dbReference type="InterPro" id="IPR036291">
    <property type="entry name" value="NAD(P)-bd_dom_sf"/>
</dbReference>
<dbReference type="Gene3D" id="3.90.180.10">
    <property type="entry name" value="Medium-chain alcohol dehydrogenases, catalytic domain"/>
    <property type="match status" value="1"/>
</dbReference>
<reference evidence="8" key="1">
    <citation type="submission" date="2016-10" db="EMBL/GenBank/DDBJ databases">
        <authorList>
            <person name="Varghese N."/>
            <person name="Submissions S."/>
        </authorList>
    </citation>
    <scope>NUCLEOTIDE SEQUENCE [LARGE SCALE GENOMIC DNA]</scope>
    <source>
        <strain evidence="8">DSM 46838</strain>
    </source>
</reference>
<accession>A0A1I2A7B0</accession>
<dbReference type="Proteomes" id="UP000198589">
    <property type="component" value="Unassembled WGS sequence"/>
</dbReference>
<protein>
    <submittedName>
        <fullName evidence="7">Alcohol dehydrogenase, propanol-preferring</fullName>
    </submittedName>
</protein>
<evidence type="ECO:0000256" key="5">
    <source>
        <dbReference type="RuleBase" id="RU361277"/>
    </source>
</evidence>
<dbReference type="InterPro" id="IPR011032">
    <property type="entry name" value="GroES-like_sf"/>
</dbReference>
<dbReference type="InterPro" id="IPR050129">
    <property type="entry name" value="Zn_alcohol_dh"/>
</dbReference>
<comment type="cofactor">
    <cofactor evidence="1 5">
        <name>Zn(2+)</name>
        <dbReference type="ChEBI" id="CHEBI:29105"/>
    </cofactor>
</comment>
<dbReference type="RefSeq" id="WP_092195781.1">
    <property type="nucleotide sequence ID" value="NZ_FOND01000003.1"/>
</dbReference>
<dbReference type="STRING" id="1798228.SAMN05216574_103244"/>
<dbReference type="GO" id="GO:0016491">
    <property type="term" value="F:oxidoreductase activity"/>
    <property type="evidence" value="ECO:0007669"/>
    <property type="project" value="UniProtKB-KW"/>
</dbReference>
<evidence type="ECO:0000313" key="8">
    <source>
        <dbReference type="Proteomes" id="UP000198589"/>
    </source>
</evidence>
<gene>
    <name evidence="7" type="ORF">SAMN05216574_103244</name>
</gene>
<evidence type="ECO:0000256" key="4">
    <source>
        <dbReference type="ARBA" id="ARBA00023002"/>
    </source>
</evidence>
<dbReference type="InterPro" id="IPR002328">
    <property type="entry name" value="ADH_Zn_CS"/>
</dbReference>
<feature type="domain" description="Enoyl reductase (ER)" evidence="6">
    <location>
        <begin position="14"/>
        <end position="310"/>
    </location>
</feature>
<dbReference type="InterPro" id="IPR013149">
    <property type="entry name" value="ADH-like_C"/>
</dbReference>
<dbReference type="PANTHER" id="PTHR43401">
    <property type="entry name" value="L-THREONINE 3-DEHYDROGENASE"/>
    <property type="match status" value="1"/>
</dbReference>
<keyword evidence="2 5" id="KW-0479">Metal-binding</keyword>
<keyword evidence="3 5" id="KW-0862">Zinc</keyword>
<keyword evidence="4" id="KW-0560">Oxidoreductase</keyword>
<evidence type="ECO:0000256" key="3">
    <source>
        <dbReference type="ARBA" id="ARBA00022833"/>
    </source>
</evidence>
<dbReference type="SUPFAM" id="SSF51735">
    <property type="entry name" value="NAD(P)-binding Rossmann-fold domains"/>
    <property type="match status" value="1"/>
</dbReference>
<dbReference type="Pfam" id="PF08240">
    <property type="entry name" value="ADH_N"/>
    <property type="match status" value="1"/>
</dbReference>
<dbReference type="SMART" id="SM00829">
    <property type="entry name" value="PKS_ER"/>
    <property type="match status" value="1"/>
</dbReference>
<keyword evidence="8" id="KW-1185">Reference proteome</keyword>
<dbReference type="EMBL" id="FOND01000003">
    <property type="protein sequence ID" value="SFE39667.1"/>
    <property type="molecule type" value="Genomic_DNA"/>
</dbReference>
<evidence type="ECO:0000256" key="2">
    <source>
        <dbReference type="ARBA" id="ARBA00022723"/>
    </source>
</evidence>
<sequence length="347" mass="36265">MQGLMRAVRLDSVGVDPSLVEVPVPEPGGGEVLIAMRACGICGSDLHVIEGSTRTAHLPMTMGHEPSGVVHALGAGVDSLSTGQRVVVNGLVACGSCGLCRHGKLNLCERLSILGLGRDGAHADYFTVPAGNVIPLPDEIDFPLGAIITDAIATPMHAIRKSGVQEGQTAAVFGLGGLGIHAAMILQQLYQVEVIGIDVDDAALANARRLGVSSVVNARDDQVIQRVREQTRGGVDVAFEFVGSAAVVDQGLRCLRPGGTCVVAGVHPNRLELGLRQETLVARELTLTGSLGFTNEDITDLLRLVSTGQLAFGDTVSHTLDLDEYQIGLDALRQPDSAAIRVVITAE</sequence>
<dbReference type="GO" id="GO:0008270">
    <property type="term" value="F:zinc ion binding"/>
    <property type="evidence" value="ECO:0007669"/>
    <property type="project" value="InterPro"/>
</dbReference>
<dbReference type="Pfam" id="PF00107">
    <property type="entry name" value="ADH_zinc_N"/>
    <property type="match status" value="1"/>
</dbReference>
<dbReference type="Gene3D" id="3.40.50.720">
    <property type="entry name" value="NAD(P)-binding Rossmann-like Domain"/>
    <property type="match status" value="1"/>
</dbReference>
<dbReference type="OrthoDB" id="3567264at2"/>
<dbReference type="CDD" id="cd08254">
    <property type="entry name" value="hydroxyacyl_CoA_DH"/>
    <property type="match status" value="1"/>
</dbReference>
<dbReference type="AlphaFoldDB" id="A0A1I2A7B0"/>
<dbReference type="PANTHER" id="PTHR43401:SF2">
    <property type="entry name" value="L-THREONINE 3-DEHYDROGENASE"/>
    <property type="match status" value="1"/>
</dbReference>
<name>A0A1I2A7B0_9ACTN</name>